<dbReference type="Gene3D" id="2.130.10.10">
    <property type="entry name" value="YVTN repeat-like/Quinoprotein amine dehydrogenase"/>
    <property type="match status" value="2"/>
</dbReference>
<keyword evidence="3" id="KW-1185">Reference proteome</keyword>
<accession>A0A8H3VPC9</accession>
<feature type="region of interest" description="Disordered" evidence="1">
    <location>
        <begin position="630"/>
        <end position="733"/>
    </location>
</feature>
<gene>
    <name evidence="2" type="ORF">EG327_007386</name>
</gene>
<feature type="compositionally biased region" description="Low complexity" evidence="1">
    <location>
        <begin position="602"/>
        <end position="617"/>
    </location>
</feature>
<sequence>MSTTPSNFVFPPDHHLVITTERHVLSYDESGLHKIFQSGSRGILAAKEARDGSGTLAIADSQVVVLHRVDHGLEKSYRLKGTDGQIRLLHFTPDSKTLYFTTTLLNAVQSYSLREARLLDPGPTHASAPTVLAISPTSHLLLTASEFPPTVYLQNLTLATQPLFLQPHASPSPVTCAAFHPERRNIFLLAFKDGTLAAYDSNQVMRPSGYSTGNSRTEGQEIAFFKSLHNIATHAARNPAGGLYSDAVEDSGVRSAGITGAAFVPGYKSRAVTVGADGKCKIVDFEKGQIVRTWHVRGPATSLTILSPGQARKVAKNGVPRKTTSMASATCTVLAIGRIDGKVVLFDSSGVKLRDLPVDDTSGRVVDVEWVKGPGPKVLGDSAEVQFTSETWIELFTVGGTLRSRKSEMSGESSKFSQGPQESHEENIPFYRLTETAGSTSASLDGSHELSSGPLDSVEIEQPEMDLFSTVKHNQIEGPVHRDLPPISSNDYMDLFSPVKKATRQPTPPRPSPPKRRTTPRSRPRLSSSTFVYQGSSPPQPNYAAKAPSKPPPAKPSAVTSKVTEQPLPPKKRRVISKSVHDPYTSPLLRGVKIPASNSHGTTAATPANTSSTSSANSKILADLRRFGEKGAFGSSKNNRAILAPYMPAQSRKVSSRRSSLGGRSTAKSRVLPSSSSPAPIVQKKHNEMSNGEDIWLTAESDNDEDLPTSSPDVVPRPTKGGHERQVGCQAKANLTWNDIEEDETVRRPRREAVPKQVVEIKLAPPRTKTRSTLSEANARIEKTDFGKRFSSPSPPLTDLGEQSSPPHIQRQPTHRRNSRSAPTAREVERANDAQSGTVRSPRGRLDSAATLPPGFAHSFHGPVPVHRYVPRKASLAFVPCSPATSPVKSGSKGKNVLGEISGNGRECLHGREGGREMATAGCEGCEELRDEVEVLREEVTLLRRLLKGRDVRVV</sequence>
<feature type="compositionally biased region" description="Low complexity" evidence="1">
    <location>
        <begin position="651"/>
        <end position="665"/>
    </location>
</feature>
<proteinExistence type="predicted"/>
<dbReference type="InterPro" id="IPR001680">
    <property type="entry name" value="WD40_rpt"/>
</dbReference>
<evidence type="ECO:0008006" key="4">
    <source>
        <dbReference type="Google" id="ProtNLM"/>
    </source>
</evidence>
<protein>
    <recommendedName>
        <fullName evidence="4">WD40 repeat-like protein</fullName>
    </recommendedName>
</protein>
<feature type="compositionally biased region" description="Polar residues" evidence="1">
    <location>
        <begin position="410"/>
        <end position="421"/>
    </location>
</feature>
<dbReference type="AlphaFoldDB" id="A0A8H3VPC9"/>
<evidence type="ECO:0000256" key="1">
    <source>
        <dbReference type="SAM" id="MobiDB-lite"/>
    </source>
</evidence>
<evidence type="ECO:0000313" key="3">
    <source>
        <dbReference type="Proteomes" id="UP000490939"/>
    </source>
</evidence>
<reference evidence="2 3" key="1">
    <citation type="submission" date="2019-07" db="EMBL/GenBank/DDBJ databases">
        <title>Venturia inaequalis Genome Resource.</title>
        <authorList>
            <person name="Lichtner F.J."/>
        </authorList>
    </citation>
    <scope>NUCLEOTIDE SEQUENCE [LARGE SCALE GENOMIC DNA]</scope>
    <source>
        <strain evidence="2 3">DMI_063113</strain>
    </source>
</reference>
<dbReference type="SMART" id="SM00320">
    <property type="entry name" value="WD40"/>
    <property type="match status" value="3"/>
</dbReference>
<name>A0A8H3VPC9_VENIN</name>
<dbReference type="InterPro" id="IPR015943">
    <property type="entry name" value="WD40/YVTN_repeat-like_dom_sf"/>
</dbReference>
<feature type="compositionally biased region" description="Basic residues" evidence="1">
    <location>
        <begin position="513"/>
        <end position="524"/>
    </location>
</feature>
<evidence type="ECO:0000313" key="2">
    <source>
        <dbReference type="EMBL" id="KAE9992909.1"/>
    </source>
</evidence>
<feature type="compositionally biased region" description="Polar residues" evidence="1">
    <location>
        <begin position="666"/>
        <end position="678"/>
    </location>
</feature>
<comment type="caution">
    <text evidence="2">The sequence shown here is derived from an EMBL/GenBank/DDBJ whole genome shotgun (WGS) entry which is preliminary data.</text>
</comment>
<feature type="region of interest" description="Disordered" evidence="1">
    <location>
        <begin position="404"/>
        <end position="425"/>
    </location>
</feature>
<dbReference type="Proteomes" id="UP000490939">
    <property type="component" value="Unassembled WGS sequence"/>
</dbReference>
<dbReference type="SUPFAM" id="SSF50978">
    <property type="entry name" value="WD40 repeat-like"/>
    <property type="match status" value="1"/>
</dbReference>
<organism evidence="2 3">
    <name type="scientific">Venturia inaequalis</name>
    <name type="common">Apple scab fungus</name>
    <dbReference type="NCBI Taxonomy" id="5025"/>
    <lineage>
        <taxon>Eukaryota</taxon>
        <taxon>Fungi</taxon>
        <taxon>Dikarya</taxon>
        <taxon>Ascomycota</taxon>
        <taxon>Pezizomycotina</taxon>
        <taxon>Dothideomycetes</taxon>
        <taxon>Pleosporomycetidae</taxon>
        <taxon>Venturiales</taxon>
        <taxon>Venturiaceae</taxon>
        <taxon>Venturia</taxon>
    </lineage>
</organism>
<feature type="region of interest" description="Disordered" evidence="1">
    <location>
        <begin position="764"/>
        <end position="850"/>
    </location>
</feature>
<feature type="compositionally biased region" description="Basic and acidic residues" evidence="1">
    <location>
        <begin position="779"/>
        <end position="788"/>
    </location>
</feature>
<dbReference type="InterPro" id="IPR036322">
    <property type="entry name" value="WD40_repeat_dom_sf"/>
</dbReference>
<feature type="region of interest" description="Disordered" evidence="1">
    <location>
        <begin position="498"/>
        <end position="617"/>
    </location>
</feature>
<dbReference type="EMBL" id="WNWR01000044">
    <property type="protein sequence ID" value="KAE9992909.1"/>
    <property type="molecule type" value="Genomic_DNA"/>
</dbReference>